<evidence type="ECO:0000313" key="2">
    <source>
        <dbReference type="EMBL" id="BCJ91715.1"/>
    </source>
</evidence>
<reference evidence="2 3" key="1">
    <citation type="submission" date="2020-08" db="EMBL/GenBank/DDBJ databases">
        <title>Genome sequence of Rhizobiales bacterium strain IZ6.</title>
        <authorList>
            <person name="Nakai R."/>
            <person name="Naganuma T."/>
        </authorList>
    </citation>
    <scope>NUCLEOTIDE SEQUENCE [LARGE SCALE GENOMIC DNA]</scope>
    <source>
        <strain evidence="2 3">IZ6</strain>
    </source>
</reference>
<sequence length="49" mass="5151">MNRTILAVIVLAVIVGIAGFMFYDGTANESDTVIEKADQTTTVPPAPAK</sequence>
<keyword evidence="1" id="KW-1133">Transmembrane helix</keyword>
<dbReference type="EMBL" id="AP023361">
    <property type="protein sequence ID" value="BCJ91715.1"/>
    <property type="molecule type" value="Genomic_DNA"/>
</dbReference>
<keyword evidence="1" id="KW-0812">Transmembrane</keyword>
<keyword evidence="3" id="KW-1185">Reference proteome</keyword>
<gene>
    <name evidence="2" type="ORF">IZ6_24500</name>
</gene>
<dbReference type="RefSeq" id="WP_222875340.1">
    <property type="nucleotide sequence ID" value="NZ_AP023361.1"/>
</dbReference>
<name>A0A6S6QVW4_9HYPH</name>
<keyword evidence="1" id="KW-0472">Membrane</keyword>
<organism evidence="2 3">
    <name type="scientific">Terrihabitans soli</name>
    <dbReference type="NCBI Taxonomy" id="708113"/>
    <lineage>
        <taxon>Bacteria</taxon>
        <taxon>Pseudomonadati</taxon>
        <taxon>Pseudomonadota</taxon>
        <taxon>Alphaproteobacteria</taxon>
        <taxon>Hyphomicrobiales</taxon>
        <taxon>Terrihabitans</taxon>
    </lineage>
</organism>
<evidence type="ECO:0000256" key="1">
    <source>
        <dbReference type="SAM" id="Phobius"/>
    </source>
</evidence>
<evidence type="ECO:0000313" key="3">
    <source>
        <dbReference type="Proteomes" id="UP000515317"/>
    </source>
</evidence>
<dbReference type="KEGG" id="tso:IZ6_24500"/>
<proteinExistence type="predicted"/>
<dbReference type="Proteomes" id="UP000515317">
    <property type="component" value="Chromosome"/>
</dbReference>
<dbReference type="AlphaFoldDB" id="A0A6S6QVW4"/>
<feature type="transmembrane region" description="Helical" evidence="1">
    <location>
        <begin position="5"/>
        <end position="23"/>
    </location>
</feature>
<protein>
    <submittedName>
        <fullName evidence="2">Uncharacterized protein</fullName>
    </submittedName>
</protein>
<accession>A0A6S6QVW4</accession>